<proteinExistence type="predicted"/>
<feature type="domain" description="BPL/LPL catalytic" evidence="1">
    <location>
        <begin position="29"/>
        <end position="202"/>
    </location>
</feature>
<dbReference type="Gene3D" id="3.30.930.10">
    <property type="entry name" value="Bira Bifunctional Protein, Domain 2"/>
    <property type="match status" value="1"/>
</dbReference>
<dbReference type="SUPFAM" id="SSF55681">
    <property type="entry name" value="Class II aaRS and biotin synthetases"/>
    <property type="match status" value="1"/>
</dbReference>
<evidence type="ECO:0000313" key="3">
    <source>
        <dbReference type="Proteomes" id="UP000319619"/>
    </source>
</evidence>
<comment type="caution">
    <text evidence="2">The sequence shown here is derived from an EMBL/GenBank/DDBJ whole genome shotgun (WGS) entry which is preliminary data.</text>
</comment>
<gene>
    <name evidence="2" type="ORF">CEE37_00405</name>
</gene>
<evidence type="ECO:0000313" key="2">
    <source>
        <dbReference type="EMBL" id="TKJ42172.1"/>
    </source>
</evidence>
<dbReference type="PANTHER" id="PTHR43679:SF2">
    <property type="entry name" value="OCTANOYL-[GCVH]:PROTEIN N-OCTANOYLTRANSFERASE"/>
    <property type="match status" value="1"/>
</dbReference>
<protein>
    <recommendedName>
        <fullName evidence="1">BPL/LPL catalytic domain-containing protein</fullName>
    </recommendedName>
</protein>
<evidence type="ECO:0000259" key="1">
    <source>
        <dbReference type="PROSITE" id="PS51733"/>
    </source>
</evidence>
<dbReference type="EMBL" id="NJBN01000001">
    <property type="protein sequence ID" value="TKJ42172.1"/>
    <property type="molecule type" value="Genomic_DNA"/>
</dbReference>
<dbReference type="Proteomes" id="UP000319619">
    <property type="component" value="Unassembled WGS sequence"/>
</dbReference>
<organism evidence="2 3">
    <name type="scientific">candidate division LCP-89 bacterium B3_LCP</name>
    <dbReference type="NCBI Taxonomy" id="2012998"/>
    <lineage>
        <taxon>Bacteria</taxon>
        <taxon>Pseudomonadati</taxon>
        <taxon>Bacteria division LCP-89</taxon>
    </lineage>
</organism>
<dbReference type="PROSITE" id="PS51733">
    <property type="entry name" value="BPL_LPL_CATALYTIC"/>
    <property type="match status" value="1"/>
</dbReference>
<reference evidence="2 3" key="1">
    <citation type="submission" date="2017-06" db="EMBL/GenBank/DDBJ databases">
        <title>Novel microbial phyla capable of carbon fixation and sulfur reduction in deep-sea sediments.</title>
        <authorList>
            <person name="Huang J."/>
            <person name="Baker B."/>
            <person name="Wang Y."/>
        </authorList>
    </citation>
    <scope>NUCLEOTIDE SEQUENCE [LARGE SCALE GENOMIC DNA]</scope>
    <source>
        <strain evidence="2">B3_LCP</strain>
    </source>
</reference>
<dbReference type="PANTHER" id="PTHR43679">
    <property type="entry name" value="OCTANOYLTRANSFERASE LIPM-RELATED"/>
    <property type="match status" value="1"/>
</dbReference>
<accession>A0A532V4U8</accession>
<dbReference type="InterPro" id="IPR050664">
    <property type="entry name" value="Octanoyltrans_LipM/LipL"/>
</dbReference>
<dbReference type="InterPro" id="IPR004143">
    <property type="entry name" value="BPL_LPL_catalytic"/>
</dbReference>
<dbReference type="AlphaFoldDB" id="A0A532V4U8"/>
<dbReference type="Pfam" id="PF21948">
    <property type="entry name" value="LplA-B_cat"/>
    <property type="match status" value="1"/>
</dbReference>
<name>A0A532V4U8_UNCL8</name>
<dbReference type="InterPro" id="IPR045864">
    <property type="entry name" value="aa-tRNA-synth_II/BPL/LPL"/>
</dbReference>
<sequence>MIRLIEIAESQVIEDYEVDLDIINICRIKRQPQCKVYVPKETAVVVGRGGKAHLEVNLEACQSDSVPVVRRPGGGCAVVIDPGNVIISVVLPTEGIEGNKQYFDRLSQWVIDRLAEAGITNVYQDGISDLVIDDHKIGGSSIYRNQDYLYYSTTILANPQLHLIDRYLQHPPKEPPYRRNRSHREFLGTLSVKFGEDYSAQLLADSLKKSISSEQLISLI</sequence>